<organism evidence="2 3">
    <name type="scientific">Trichostrongylus colubriformis</name>
    <name type="common">Black scour worm</name>
    <dbReference type="NCBI Taxonomy" id="6319"/>
    <lineage>
        <taxon>Eukaryota</taxon>
        <taxon>Metazoa</taxon>
        <taxon>Ecdysozoa</taxon>
        <taxon>Nematoda</taxon>
        <taxon>Chromadorea</taxon>
        <taxon>Rhabditida</taxon>
        <taxon>Rhabditina</taxon>
        <taxon>Rhabditomorpha</taxon>
        <taxon>Strongyloidea</taxon>
        <taxon>Trichostrongylidae</taxon>
        <taxon>Trichostrongylus</taxon>
    </lineage>
</organism>
<keyword evidence="1" id="KW-0472">Membrane</keyword>
<sequence>MDGIKRCLSNLDKSVSQRLVVPPSQRNLLFWIEYIMNGYLWVIGSSLALVCSVSRRWDREIQHQLVILNIGLLLDLILSCSLKLIIQRPRPKYNINDQ</sequence>
<dbReference type="SUPFAM" id="SSF48317">
    <property type="entry name" value="Acid phosphatase/Vanadium-dependent haloperoxidase"/>
    <property type="match status" value="1"/>
</dbReference>
<protein>
    <submittedName>
        <fullName evidence="2">Uncharacterized protein</fullName>
    </submittedName>
</protein>
<keyword evidence="1" id="KW-1133">Transmembrane helix</keyword>
<dbReference type="AlphaFoldDB" id="A0AAN8F7R8"/>
<feature type="non-terminal residue" evidence="2">
    <location>
        <position position="98"/>
    </location>
</feature>
<name>A0AAN8F7R8_TRICO</name>
<feature type="transmembrane region" description="Helical" evidence="1">
    <location>
        <begin position="65"/>
        <end position="86"/>
    </location>
</feature>
<dbReference type="Gene3D" id="1.20.144.10">
    <property type="entry name" value="Phosphatidic acid phosphatase type 2/haloperoxidase"/>
    <property type="match status" value="1"/>
</dbReference>
<dbReference type="EMBL" id="WIXE01017133">
    <property type="protein sequence ID" value="KAK5971990.1"/>
    <property type="molecule type" value="Genomic_DNA"/>
</dbReference>
<dbReference type="InterPro" id="IPR036938">
    <property type="entry name" value="PAP2/HPO_sf"/>
</dbReference>
<gene>
    <name evidence="2" type="ORF">GCK32_018381</name>
</gene>
<reference evidence="2 3" key="1">
    <citation type="submission" date="2019-10" db="EMBL/GenBank/DDBJ databases">
        <title>Assembly and Annotation for the nematode Trichostrongylus colubriformis.</title>
        <authorList>
            <person name="Martin J."/>
        </authorList>
    </citation>
    <scope>NUCLEOTIDE SEQUENCE [LARGE SCALE GENOMIC DNA]</scope>
    <source>
        <strain evidence="2">G859</strain>
        <tissue evidence="2">Whole worm</tissue>
    </source>
</reference>
<evidence type="ECO:0000256" key="1">
    <source>
        <dbReference type="SAM" id="Phobius"/>
    </source>
</evidence>
<dbReference type="Proteomes" id="UP001331761">
    <property type="component" value="Unassembled WGS sequence"/>
</dbReference>
<evidence type="ECO:0000313" key="2">
    <source>
        <dbReference type="EMBL" id="KAK5971990.1"/>
    </source>
</evidence>
<feature type="transmembrane region" description="Helical" evidence="1">
    <location>
        <begin position="28"/>
        <end position="53"/>
    </location>
</feature>
<evidence type="ECO:0000313" key="3">
    <source>
        <dbReference type="Proteomes" id="UP001331761"/>
    </source>
</evidence>
<accession>A0AAN8F7R8</accession>
<keyword evidence="3" id="KW-1185">Reference proteome</keyword>
<proteinExistence type="predicted"/>
<keyword evidence="1" id="KW-0812">Transmembrane</keyword>
<comment type="caution">
    <text evidence="2">The sequence shown here is derived from an EMBL/GenBank/DDBJ whole genome shotgun (WGS) entry which is preliminary data.</text>
</comment>